<keyword evidence="5" id="KW-0498">Mitosis</keyword>
<feature type="compositionally biased region" description="Low complexity" evidence="15">
    <location>
        <begin position="84"/>
        <end position="101"/>
    </location>
</feature>
<keyword evidence="8 13" id="KW-0505">Motor protein</keyword>
<evidence type="ECO:0000256" key="13">
    <source>
        <dbReference type="PROSITE-ProRule" id="PRU00283"/>
    </source>
</evidence>
<dbReference type="EMBL" id="NAJQ01000230">
    <property type="protein sequence ID" value="TKA74317.1"/>
    <property type="molecule type" value="Genomic_DNA"/>
</dbReference>
<feature type="compositionally biased region" description="Basic and acidic residues" evidence="15">
    <location>
        <begin position="932"/>
        <end position="949"/>
    </location>
</feature>
<feature type="domain" description="Kinesin motor" evidence="16">
    <location>
        <begin position="268"/>
        <end position="636"/>
    </location>
</feature>
<feature type="compositionally biased region" description="Polar residues" evidence="15">
    <location>
        <begin position="69"/>
        <end position="83"/>
    </location>
</feature>
<feature type="compositionally biased region" description="Basic and acidic residues" evidence="15">
    <location>
        <begin position="1095"/>
        <end position="1105"/>
    </location>
</feature>
<evidence type="ECO:0000256" key="2">
    <source>
        <dbReference type="ARBA" id="ARBA00022490"/>
    </source>
</evidence>
<sequence length="1132" mass="121268">MTSTGIRRPSTSPLAPPNGPLPALPVHKTRKPLPEVPDAGGSSSAIPNPRTVTRSVTTSGLPTPKASKSRSSPAVPTLNTVVATSTDSPPSATPSSSLPTPGKTVRKTTSIGGFPLPPKGNPSLPPSPLSTSTSLSDINGSFAQGKRRDSTKHRSAESIKRPKARSSGYGMRTRLSASAASGVSGSPSLLNGTGDSNLVSSSTGSDSLLTLPSPPQSRSSSANGSYMTDATAFEDIGEDLPDRGRPKSSDTMTDSRRGSGITKDNKGNVIVSVRVRPDAGGGEGKGAEGEWMVDGRRSLISYNGKEGGDYRYDSVFSPHDNNSRVYDNAAKRLVRRVMEGYHGTVFAYGMTGTGKTFSMQGTATSPGVIPLAITDIFSYIRENPAREFLLRVSYLEIYNEKIYDLLTQSTPGQPQQQQQEEIKLREDGKRGVYATPLKEEIVQSPNQLLRVIARGDLARRTSSTQFNARSSRSHAVVQIVVESRERTSSHGAYFEKEDRRADRIIPGGVLVSTLSLIDLAGSEKAAESKERRTEGAHINKSLLTLGTVIGRLAGDDDKEKDDGVKSVADKEKGVKHLPYRDSKLTRLLQPALSGDSLVSILCTIQLSSAGTSAAVTSSHTGETLNTLKFASRAKNNIISHAKRNESNPLGGDAGSRALLDRYRIEIQDLRAQLEQQTKIKEDAEQAEELEKDRALEEKLEREERTRHEEQMLEMQLARTALKERISHLNRLILSSKSLGVNTGRLSSASIPLGRTSVYSNDGFGRPVSVRSRDSLHSNSHRDSAATLEVPLPSESPSLGRALSSGSITMGVFPAAQVSHMISEEEPPAEAEEDDSENIDPDGNATLAQQNRMLQADLADKNRYIATLEKRLLQARRTSRSRVSMHLGGSGLASPDESGLETAIVEKDREIENLRVKLDDQTRMVTALRSAARKRDMLDSRKRQASEVVERPATASGAMTDEGAVARISSRASTRSTRPPYASHHSNPSSTSRSSTGAVNFSKTPLSPMAILHPSRTSFDLSASASASEHVNKDAAAAAAATAAGASLKPSMVSRRKSVDEMTMLLDQMIQEKVESGHVVHGERGSLRVKRDTVMERSGADADAHAGADAAAGAAEAEGEGDGVRFRVGEVGR</sequence>
<evidence type="ECO:0000256" key="1">
    <source>
        <dbReference type="ARBA" id="ARBA00004245"/>
    </source>
</evidence>
<feature type="binding site" evidence="13">
    <location>
        <begin position="349"/>
        <end position="356"/>
    </location>
    <ligand>
        <name>ATP</name>
        <dbReference type="ChEBI" id="CHEBI:30616"/>
    </ligand>
</feature>
<name>A0A4U0XE79_9PEZI</name>
<feature type="compositionally biased region" description="Polar residues" evidence="15">
    <location>
        <begin position="1"/>
        <end position="12"/>
    </location>
</feature>
<dbReference type="GO" id="GO:0008017">
    <property type="term" value="F:microtubule binding"/>
    <property type="evidence" value="ECO:0007669"/>
    <property type="project" value="InterPro"/>
</dbReference>
<evidence type="ECO:0000256" key="15">
    <source>
        <dbReference type="SAM" id="MobiDB-lite"/>
    </source>
</evidence>
<dbReference type="Pfam" id="PF00225">
    <property type="entry name" value="Kinesin"/>
    <property type="match status" value="1"/>
</dbReference>
<evidence type="ECO:0000256" key="5">
    <source>
        <dbReference type="ARBA" id="ARBA00022776"/>
    </source>
</evidence>
<dbReference type="InterPro" id="IPR027417">
    <property type="entry name" value="P-loop_NTPase"/>
</dbReference>
<keyword evidence="7 14" id="KW-0175">Coiled coil</keyword>
<dbReference type="InterPro" id="IPR001752">
    <property type="entry name" value="Kinesin_motor_dom"/>
</dbReference>
<evidence type="ECO:0000313" key="18">
    <source>
        <dbReference type="Proteomes" id="UP000309340"/>
    </source>
</evidence>
<comment type="caution">
    <text evidence="17">The sequence shown here is derived from an EMBL/GenBank/DDBJ whole genome shotgun (WGS) entry which is preliminary data.</text>
</comment>
<dbReference type="InterPro" id="IPR027640">
    <property type="entry name" value="Kinesin-like_fam"/>
</dbReference>
<comment type="function">
    <text evidence="11">Required for assembly of the mitotic spindle.</text>
</comment>
<evidence type="ECO:0000256" key="9">
    <source>
        <dbReference type="ARBA" id="ARBA00023212"/>
    </source>
</evidence>
<evidence type="ECO:0000256" key="11">
    <source>
        <dbReference type="ARBA" id="ARBA00054086"/>
    </source>
</evidence>
<feature type="coiled-coil region" evidence="14">
    <location>
        <begin position="903"/>
        <end position="930"/>
    </location>
</feature>
<evidence type="ECO:0000256" key="7">
    <source>
        <dbReference type="ARBA" id="ARBA00023054"/>
    </source>
</evidence>
<dbReference type="SUPFAM" id="SSF52540">
    <property type="entry name" value="P-loop containing nucleoside triphosphate hydrolases"/>
    <property type="match status" value="1"/>
</dbReference>
<evidence type="ECO:0000256" key="10">
    <source>
        <dbReference type="ARBA" id="ARBA00023306"/>
    </source>
</evidence>
<feature type="compositionally biased region" description="Basic and acidic residues" evidence="15">
    <location>
        <begin position="770"/>
        <end position="783"/>
    </location>
</feature>
<keyword evidence="9" id="KW-0206">Cytoskeleton</keyword>
<dbReference type="GO" id="GO:0007018">
    <property type="term" value="P:microtubule-based movement"/>
    <property type="evidence" value="ECO:0007669"/>
    <property type="project" value="InterPro"/>
</dbReference>
<feature type="compositionally biased region" description="Basic and acidic residues" evidence="15">
    <location>
        <begin position="1121"/>
        <end position="1132"/>
    </location>
</feature>
<keyword evidence="18" id="KW-1185">Reference proteome</keyword>
<dbReference type="GO" id="GO:0051301">
    <property type="term" value="P:cell division"/>
    <property type="evidence" value="ECO:0007669"/>
    <property type="project" value="UniProtKB-KW"/>
</dbReference>
<feature type="compositionally biased region" description="Basic and acidic residues" evidence="15">
    <location>
        <begin position="240"/>
        <end position="257"/>
    </location>
</feature>
<comment type="subcellular location">
    <subcellularLocation>
        <location evidence="1">Cytoplasm</location>
        <location evidence="1">Cytoskeleton</location>
    </subcellularLocation>
</comment>
<keyword evidence="10" id="KW-0131">Cell cycle</keyword>
<keyword evidence="3" id="KW-0132">Cell division</keyword>
<keyword evidence="6 13" id="KW-0067">ATP-binding</keyword>
<dbReference type="PROSITE" id="PS00411">
    <property type="entry name" value="KINESIN_MOTOR_1"/>
    <property type="match status" value="1"/>
</dbReference>
<evidence type="ECO:0000256" key="12">
    <source>
        <dbReference type="ARBA" id="ARBA00074598"/>
    </source>
</evidence>
<dbReference type="Gene3D" id="3.40.850.10">
    <property type="entry name" value="Kinesin motor domain"/>
    <property type="match status" value="1"/>
</dbReference>
<feature type="compositionally biased region" description="Low complexity" evidence="15">
    <location>
        <begin position="965"/>
        <end position="995"/>
    </location>
</feature>
<dbReference type="Proteomes" id="UP000309340">
    <property type="component" value="Unassembled WGS sequence"/>
</dbReference>
<dbReference type="OrthoDB" id="3176171at2759"/>
<evidence type="ECO:0000256" key="8">
    <source>
        <dbReference type="ARBA" id="ARBA00023175"/>
    </source>
</evidence>
<feature type="region of interest" description="Disordered" evidence="15">
    <location>
        <begin position="822"/>
        <end position="843"/>
    </location>
</feature>
<dbReference type="STRING" id="329884.A0A4U0XE79"/>
<dbReference type="FunFam" id="3.40.850.10:FF:000073">
    <property type="entry name" value="Kinesin-like protein"/>
    <property type="match status" value="1"/>
</dbReference>
<evidence type="ECO:0000256" key="3">
    <source>
        <dbReference type="ARBA" id="ARBA00022618"/>
    </source>
</evidence>
<dbReference type="PANTHER" id="PTHR47968">
    <property type="entry name" value="CENTROMERE PROTEIN E"/>
    <property type="match status" value="1"/>
</dbReference>
<evidence type="ECO:0000313" key="17">
    <source>
        <dbReference type="EMBL" id="TKA74317.1"/>
    </source>
</evidence>
<evidence type="ECO:0000259" key="16">
    <source>
        <dbReference type="PROSITE" id="PS50067"/>
    </source>
</evidence>
<protein>
    <recommendedName>
        <fullName evidence="12">Kinesin-like protein KIP2</fullName>
    </recommendedName>
</protein>
<evidence type="ECO:0000256" key="4">
    <source>
        <dbReference type="ARBA" id="ARBA00022741"/>
    </source>
</evidence>
<evidence type="ECO:0000256" key="14">
    <source>
        <dbReference type="SAM" id="Coils"/>
    </source>
</evidence>
<feature type="compositionally biased region" description="Acidic residues" evidence="15">
    <location>
        <begin position="823"/>
        <end position="839"/>
    </location>
</feature>
<dbReference type="InterPro" id="IPR019821">
    <property type="entry name" value="Kinesin_motor_CS"/>
</dbReference>
<proteinExistence type="inferred from homology"/>
<feature type="coiled-coil region" evidence="14">
    <location>
        <begin position="659"/>
        <end position="705"/>
    </location>
</feature>
<organism evidence="17 18">
    <name type="scientific">Friedmanniomyces simplex</name>
    <dbReference type="NCBI Taxonomy" id="329884"/>
    <lineage>
        <taxon>Eukaryota</taxon>
        <taxon>Fungi</taxon>
        <taxon>Dikarya</taxon>
        <taxon>Ascomycota</taxon>
        <taxon>Pezizomycotina</taxon>
        <taxon>Dothideomycetes</taxon>
        <taxon>Dothideomycetidae</taxon>
        <taxon>Mycosphaerellales</taxon>
        <taxon>Teratosphaeriaceae</taxon>
        <taxon>Friedmanniomyces</taxon>
    </lineage>
</organism>
<dbReference type="PANTHER" id="PTHR47968:SF75">
    <property type="entry name" value="CENTROMERE-ASSOCIATED PROTEIN E"/>
    <property type="match status" value="1"/>
</dbReference>
<dbReference type="PROSITE" id="PS50067">
    <property type="entry name" value="KINESIN_MOTOR_2"/>
    <property type="match status" value="1"/>
</dbReference>
<reference evidence="17 18" key="1">
    <citation type="submission" date="2017-03" db="EMBL/GenBank/DDBJ databases">
        <title>Genomes of endolithic fungi from Antarctica.</title>
        <authorList>
            <person name="Coleine C."/>
            <person name="Masonjones S."/>
            <person name="Stajich J.E."/>
        </authorList>
    </citation>
    <scope>NUCLEOTIDE SEQUENCE [LARGE SCALE GENOMIC DNA]</scope>
    <source>
        <strain evidence="17 18">CCFEE 5184</strain>
    </source>
</reference>
<evidence type="ECO:0000256" key="6">
    <source>
        <dbReference type="ARBA" id="ARBA00022840"/>
    </source>
</evidence>
<dbReference type="SMART" id="SM00129">
    <property type="entry name" value="KISc"/>
    <property type="match status" value="1"/>
</dbReference>
<dbReference type="GO" id="GO:0003777">
    <property type="term" value="F:microtubule motor activity"/>
    <property type="evidence" value="ECO:0007669"/>
    <property type="project" value="InterPro"/>
</dbReference>
<feature type="compositionally biased region" description="Low complexity" evidence="15">
    <location>
        <begin position="175"/>
        <end position="225"/>
    </location>
</feature>
<keyword evidence="2" id="KW-0963">Cytoplasm</keyword>
<gene>
    <name evidence="17" type="ORF">B0A55_07180</name>
</gene>
<feature type="region of interest" description="Disordered" evidence="15">
    <location>
        <begin position="931"/>
        <end position="1001"/>
    </location>
</feature>
<feature type="compositionally biased region" description="Pro residues" evidence="15">
    <location>
        <begin position="115"/>
        <end position="128"/>
    </location>
</feature>
<feature type="compositionally biased region" description="Low complexity" evidence="15">
    <location>
        <begin position="1106"/>
        <end position="1115"/>
    </location>
</feature>
<feature type="region of interest" description="Disordered" evidence="15">
    <location>
        <begin position="761"/>
        <end position="802"/>
    </location>
</feature>
<dbReference type="GO" id="GO:0005524">
    <property type="term" value="F:ATP binding"/>
    <property type="evidence" value="ECO:0007669"/>
    <property type="project" value="UniProtKB-UniRule"/>
</dbReference>
<feature type="compositionally biased region" description="Pro residues" evidence="15">
    <location>
        <begin position="14"/>
        <end position="23"/>
    </location>
</feature>
<dbReference type="GO" id="GO:0005856">
    <property type="term" value="C:cytoskeleton"/>
    <property type="evidence" value="ECO:0007669"/>
    <property type="project" value="UniProtKB-SubCell"/>
</dbReference>
<feature type="compositionally biased region" description="Polar residues" evidence="15">
    <location>
        <begin position="41"/>
        <end position="61"/>
    </location>
</feature>
<dbReference type="PRINTS" id="PR00380">
    <property type="entry name" value="KINESINHEAVY"/>
</dbReference>
<feature type="region of interest" description="Disordered" evidence="15">
    <location>
        <begin position="1095"/>
        <end position="1132"/>
    </location>
</feature>
<feature type="region of interest" description="Disordered" evidence="15">
    <location>
        <begin position="1"/>
        <end position="271"/>
    </location>
</feature>
<dbReference type="AlphaFoldDB" id="A0A4U0XE79"/>
<comment type="similarity">
    <text evidence="13">Belongs to the TRAFAC class myosin-kinesin ATPase superfamily. Kinesin family.</text>
</comment>
<keyword evidence="4 13" id="KW-0547">Nucleotide-binding</keyword>
<dbReference type="InterPro" id="IPR036961">
    <property type="entry name" value="Kinesin_motor_dom_sf"/>
</dbReference>
<accession>A0A4U0XE79</accession>
<feature type="compositionally biased region" description="Basic and acidic residues" evidence="15">
    <location>
        <begin position="146"/>
        <end position="160"/>
    </location>
</feature>